<evidence type="ECO:0008006" key="3">
    <source>
        <dbReference type="Google" id="ProtNLM"/>
    </source>
</evidence>
<proteinExistence type="predicted"/>
<dbReference type="Proteomes" id="UP000005317">
    <property type="component" value="Unassembled WGS sequence"/>
</dbReference>
<gene>
    <name evidence="1" type="ORF">Thini_1957</name>
</gene>
<protein>
    <recommendedName>
        <fullName evidence="3">BrnA antitoxin family protein</fullName>
    </recommendedName>
</protein>
<reference evidence="2" key="1">
    <citation type="journal article" date="2011" name="Stand. Genomic Sci.">
        <title>Genome sequence of the filamentous, gliding Thiothrix nivea neotype strain (JP2(T)).</title>
        <authorList>
            <person name="Lapidus A."/>
            <person name="Nolan M."/>
            <person name="Lucas S."/>
            <person name="Glavina Del Rio T."/>
            <person name="Tice H."/>
            <person name="Cheng J.F."/>
            <person name="Tapia R."/>
            <person name="Han C."/>
            <person name="Goodwin L."/>
            <person name="Pitluck S."/>
            <person name="Liolios K."/>
            <person name="Pagani I."/>
            <person name="Ivanova N."/>
            <person name="Huntemann M."/>
            <person name="Mavromatis K."/>
            <person name="Mikhailova N."/>
            <person name="Pati A."/>
            <person name="Chen A."/>
            <person name="Palaniappan K."/>
            <person name="Land M."/>
            <person name="Brambilla E.M."/>
            <person name="Rohde M."/>
            <person name="Abt B."/>
            <person name="Verbarg S."/>
            <person name="Goker M."/>
            <person name="Bristow J."/>
            <person name="Eisen J.A."/>
            <person name="Markowitz V."/>
            <person name="Hugenholtz P."/>
            <person name="Kyrpides N.C."/>
            <person name="Klenk H.P."/>
            <person name="Woyke T."/>
        </authorList>
    </citation>
    <scope>NUCLEOTIDE SEQUENCE [LARGE SCALE GENOMIC DNA]</scope>
    <source>
        <strain evidence="2">ATCC 35100 / DSM 5205 / JP2</strain>
    </source>
</reference>
<organism evidence="1 2">
    <name type="scientific">Thiothrix nivea (strain ATCC 35100 / DSM 5205 / JP2)</name>
    <dbReference type="NCBI Taxonomy" id="870187"/>
    <lineage>
        <taxon>Bacteria</taxon>
        <taxon>Pseudomonadati</taxon>
        <taxon>Pseudomonadota</taxon>
        <taxon>Gammaproteobacteria</taxon>
        <taxon>Thiotrichales</taxon>
        <taxon>Thiotrichaceae</taxon>
        <taxon>Thiothrix</taxon>
    </lineage>
</organism>
<dbReference type="AlphaFoldDB" id="A0A656HEA5"/>
<evidence type="ECO:0000313" key="2">
    <source>
        <dbReference type="Proteomes" id="UP000005317"/>
    </source>
</evidence>
<dbReference type="Pfam" id="PF14384">
    <property type="entry name" value="BrnA_antitoxin"/>
    <property type="match status" value="1"/>
</dbReference>
<accession>A0A656HEA5</accession>
<keyword evidence="2" id="KW-1185">Reference proteome</keyword>
<name>A0A656HEA5_THINJ</name>
<sequence length="107" mass="12027">MKHDNTSKPWGFSPEQIAAALDAAPYKVEDPDTPYDPNDEAAVNAFWENAEVRMPGQRGKQKKPVKIPVSIRLSAEVVDYFKQGGEGWQTRLEEALQTYIAEHRKAA</sequence>
<dbReference type="InterPro" id="IPR025528">
    <property type="entry name" value="BrnA_antitoxin"/>
</dbReference>
<dbReference type="RefSeq" id="WP_002708460.1">
    <property type="nucleotide sequence ID" value="NZ_JH651384.1"/>
</dbReference>
<dbReference type="OrthoDB" id="9796641at2"/>
<evidence type="ECO:0000313" key="1">
    <source>
        <dbReference type="EMBL" id="EIJ34532.1"/>
    </source>
</evidence>
<dbReference type="EMBL" id="JH651384">
    <property type="protein sequence ID" value="EIJ34532.1"/>
    <property type="molecule type" value="Genomic_DNA"/>
</dbReference>